<keyword evidence="1" id="KW-0614">Plasmid</keyword>
<organism evidence="1">
    <name type="scientific">Pseudoalteromonas sp. PAMC 21150</name>
    <dbReference type="NCBI Taxonomy" id="1716625"/>
    <lineage>
        <taxon>Bacteria</taxon>
        <taxon>Pseudomonadati</taxon>
        <taxon>Pseudomonadota</taxon>
        <taxon>Gammaproteobacteria</taxon>
        <taxon>Alteromonadales</taxon>
        <taxon>Pseudoalteromonadaceae</taxon>
        <taxon>Pseudoalteromonas</taxon>
    </lineage>
</organism>
<dbReference type="AlphaFoldDB" id="A0A0M4QA34"/>
<sequence>MKDSTPLSFFLTAKLGTELLSLSNSTTCPTRPEFNPNCFPNCSISCCILGRISVFNCSTALAYRSLSSGDSALLAR</sequence>
<protein>
    <submittedName>
        <fullName evidence="1">Uncharacterized protein</fullName>
    </submittedName>
</protein>
<evidence type="ECO:0000313" key="1">
    <source>
        <dbReference type="EMBL" id="ALE67011.1"/>
    </source>
</evidence>
<name>A0A0M4QA34_9GAMM</name>
<proteinExistence type="predicted"/>
<reference evidence="1" key="1">
    <citation type="submission" date="2015-03" db="EMBL/GenBank/DDBJ databases">
        <title>Construction of Pseudoalteromonas - Escherichia coli shuttle vector based on small plasmid from marine Pseudoalteromonas.</title>
        <authorList>
            <person name="Kim D."/>
        </authorList>
    </citation>
    <scope>NUCLEOTIDE SEQUENCE</scope>
    <source>
        <strain evidence="1">PAMC 21150</strain>
        <plasmid evidence="1">pDK4</plasmid>
    </source>
</reference>
<dbReference type="EMBL" id="KR018806">
    <property type="protein sequence ID" value="ALE67011.1"/>
    <property type="molecule type" value="Genomic_DNA"/>
</dbReference>
<accession>A0A0M4QA34</accession>
<geneLocation type="plasmid" evidence="1">
    <name>pDK4</name>
</geneLocation>